<evidence type="ECO:0000256" key="2">
    <source>
        <dbReference type="ARBA" id="ARBA00022692"/>
    </source>
</evidence>
<feature type="transmembrane region" description="Helical" evidence="5">
    <location>
        <begin position="273"/>
        <end position="290"/>
    </location>
</feature>
<dbReference type="GO" id="GO:0005262">
    <property type="term" value="F:calcium channel activity"/>
    <property type="evidence" value="ECO:0007669"/>
    <property type="project" value="TreeGrafter"/>
</dbReference>
<dbReference type="Gene3D" id="1.20.1420.30">
    <property type="entry name" value="NCX, central ion-binding region"/>
    <property type="match status" value="2"/>
</dbReference>
<evidence type="ECO:0000313" key="7">
    <source>
        <dbReference type="EMBL" id="PJE77107.1"/>
    </source>
</evidence>
<feature type="transmembrane region" description="Helical" evidence="5">
    <location>
        <begin position="135"/>
        <end position="153"/>
    </location>
</feature>
<feature type="transmembrane region" description="Helical" evidence="5">
    <location>
        <begin position="297"/>
        <end position="316"/>
    </location>
</feature>
<feature type="domain" description="Sodium/calcium exchanger membrane region" evidence="6">
    <location>
        <begin position="5"/>
        <end position="152"/>
    </location>
</feature>
<organism evidence="7 8">
    <name type="scientific">Candidatus Uhrbacteria bacterium CG10_big_fil_rev_8_21_14_0_10_48_16</name>
    <dbReference type="NCBI Taxonomy" id="1975038"/>
    <lineage>
        <taxon>Bacteria</taxon>
        <taxon>Candidatus Uhriibacteriota</taxon>
    </lineage>
</organism>
<dbReference type="GO" id="GO:0005886">
    <property type="term" value="C:plasma membrane"/>
    <property type="evidence" value="ECO:0007669"/>
    <property type="project" value="TreeGrafter"/>
</dbReference>
<reference evidence="8" key="1">
    <citation type="submission" date="2017-09" db="EMBL/GenBank/DDBJ databases">
        <title>Depth-based differentiation of microbial function through sediment-hosted aquifers and enrichment of novel symbionts in the deep terrestrial subsurface.</title>
        <authorList>
            <person name="Probst A.J."/>
            <person name="Ladd B."/>
            <person name="Jarett J.K."/>
            <person name="Geller-Mcgrath D.E."/>
            <person name="Sieber C.M.K."/>
            <person name="Emerson J.B."/>
            <person name="Anantharaman K."/>
            <person name="Thomas B.C."/>
            <person name="Malmstrom R."/>
            <person name="Stieglmeier M."/>
            <person name="Klingl A."/>
            <person name="Woyke T."/>
            <person name="Ryan C.M."/>
            <person name="Banfield J.F."/>
        </authorList>
    </citation>
    <scope>NUCLEOTIDE SEQUENCE [LARGE SCALE GENOMIC DNA]</scope>
</reference>
<dbReference type="Proteomes" id="UP000231436">
    <property type="component" value="Unassembled WGS sequence"/>
</dbReference>
<sequence length="318" mass="33353">MLTNILLIIGGFYVLIKGADYLVGGSSSLARRLGVPALVVGLTVVAFGTSAPELFVNVIAALNGSTDIAIGNVLGSNLANILLILGITAIIAPLTLKSSTVWKEIPFSLLASGILVVLGADMFLEGAVGGSLGRIDGIVLWGFFFIFLVYTFGIREPGEQPEEKIEQMPLFKTIISIVGGFVALAIGGQFVVTGASAIAFSLGISENLIALTIVAIGTSLPELVSSIVAARKGHQDIAIGNVVGSNIFNILFVLSTTAVIAPLPFSAVNMTDAFVVVTATLLMFFLLFVGKRQSLHRFEGSIFILMYIGFLVFAIVRG</sequence>
<dbReference type="AlphaFoldDB" id="A0A2M8LI38"/>
<dbReference type="NCBIfam" id="TIGR00367">
    <property type="entry name" value="calcium/sodium antiporter"/>
    <property type="match status" value="1"/>
</dbReference>
<evidence type="ECO:0000259" key="6">
    <source>
        <dbReference type="Pfam" id="PF01699"/>
    </source>
</evidence>
<keyword evidence="4 5" id="KW-0472">Membrane</keyword>
<dbReference type="GO" id="GO:0006874">
    <property type="term" value="P:intracellular calcium ion homeostasis"/>
    <property type="evidence" value="ECO:0007669"/>
    <property type="project" value="TreeGrafter"/>
</dbReference>
<evidence type="ECO:0000313" key="8">
    <source>
        <dbReference type="Proteomes" id="UP000231436"/>
    </source>
</evidence>
<feature type="transmembrane region" description="Helical" evidence="5">
    <location>
        <begin position="174"/>
        <end position="202"/>
    </location>
</feature>
<feature type="transmembrane region" description="Helical" evidence="5">
    <location>
        <begin position="6"/>
        <end position="23"/>
    </location>
</feature>
<name>A0A2M8LI38_9BACT</name>
<dbReference type="PANTHER" id="PTHR10846">
    <property type="entry name" value="SODIUM/POTASSIUM/CALCIUM EXCHANGER"/>
    <property type="match status" value="1"/>
</dbReference>
<evidence type="ECO:0000256" key="5">
    <source>
        <dbReference type="SAM" id="Phobius"/>
    </source>
</evidence>
<feature type="transmembrane region" description="Helical" evidence="5">
    <location>
        <begin position="208"/>
        <end position="230"/>
    </location>
</feature>
<feature type="transmembrane region" description="Helical" evidence="5">
    <location>
        <begin position="35"/>
        <end position="62"/>
    </location>
</feature>
<protein>
    <submittedName>
        <fullName evidence="7">Sodium:proton exchanger</fullName>
    </submittedName>
</protein>
<dbReference type="InterPro" id="IPR004481">
    <property type="entry name" value="K/Na/Ca-exchanger"/>
</dbReference>
<keyword evidence="3 5" id="KW-1133">Transmembrane helix</keyword>
<comment type="caution">
    <text evidence="7">The sequence shown here is derived from an EMBL/GenBank/DDBJ whole genome shotgun (WGS) entry which is preliminary data.</text>
</comment>
<dbReference type="InterPro" id="IPR004837">
    <property type="entry name" value="NaCa_Exmemb"/>
</dbReference>
<evidence type="ECO:0000256" key="4">
    <source>
        <dbReference type="ARBA" id="ARBA00023136"/>
    </source>
</evidence>
<accession>A0A2M8LI38</accession>
<comment type="subcellular location">
    <subcellularLocation>
        <location evidence="1">Membrane</location>
        <topology evidence="1">Multi-pass membrane protein</topology>
    </subcellularLocation>
</comment>
<dbReference type="GO" id="GO:0008273">
    <property type="term" value="F:calcium, potassium:sodium antiporter activity"/>
    <property type="evidence" value="ECO:0007669"/>
    <property type="project" value="TreeGrafter"/>
</dbReference>
<keyword evidence="2 5" id="KW-0812">Transmembrane</keyword>
<dbReference type="Pfam" id="PF01699">
    <property type="entry name" value="Na_Ca_ex"/>
    <property type="match status" value="2"/>
</dbReference>
<feature type="transmembrane region" description="Helical" evidence="5">
    <location>
        <begin position="105"/>
        <end position="123"/>
    </location>
</feature>
<dbReference type="EMBL" id="PFEU01000006">
    <property type="protein sequence ID" value="PJE77107.1"/>
    <property type="molecule type" value="Genomic_DNA"/>
</dbReference>
<gene>
    <name evidence="7" type="ORF">COV05_00660</name>
</gene>
<evidence type="ECO:0000256" key="3">
    <source>
        <dbReference type="ARBA" id="ARBA00022989"/>
    </source>
</evidence>
<feature type="domain" description="Sodium/calcium exchanger membrane region" evidence="6">
    <location>
        <begin position="174"/>
        <end position="315"/>
    </location>
</feature>
<dbReference type="InterPro" id="IPR044880">
    <property type="entry name" value="NCX_ion-bd_dom_sf"/>
</dbReference>
<feature type="transmembrane region" description="Helical" evidence="5">
    <location>
        <begin position="242"/>
        <end position="261"/>
    </location>
</feature>
<proteinExistence type="predicted"/>
<evidence type="ECO:0000256" key="1">
    <source>
        <dbReference type="ARBA" id="ARBA00004141"/>
    </source>
</evidence>
<feature type="transmembrane region" description="Helical" evidence="5">
    <location>
        <begin position="68"/>
        <end position="93"/>
    </location>
</feature>
<dbReference type="PANTHER" id="PTHR10846:SF8">
    <property type="entry name" value="INNER MEMBRANE PROTEIN YRBG"/>
    <property type="match status" value="1"/>
</dbReference>